<dbReference type="GO" id="GO:0005829">
    <property type="term" value="C:cytosol"/>
    <property type="evidence" value="ECO:0007669"/>
    <property type="project" value="TreeGrafter"/>
</dbReference>
<dbReference type="InterPro" id="IPR056752">
    <property type="entry name" value="EFL1"/>
</dbReference>
<dbReference type="InterPro" id="IPR000640">
    <property type="entry name" value="EFG_V-like"/>
</dbReference>
<sequence length="742" mass="82876">MRYMDSREDEQIRGITMKTSAITLLYGPVLINLIDSPGHVDFSGEVSAALFLSDIALLVIDVVEGVCSQTEFLLRKAINLNLDTIVVFNKLDRLFVDLKQTTAEAFAHLRRLMEQVNSCISQIVSGTLMEEQDWQDVDTAEQVLYFSPEKDNVVFASALHGYGFSLSDFANIWSYKLSLPVTELKAKLFTDSYLSKGVIKADADRLGKKTLFEQLVLQPLWEVHKCALVDEAFDKLKVLAEKMGVKVKSKRVADAFDEFMRGWLPLSSACMRAVARSVSARDAFKRTNRLASLSLSKGHPMYEAVRSCSDDSFTVVYLAKVLQFGDRVIAMCRILSGHVAAGDELFAIDDKSSQDEEPLERQKVRVSNVYMLMGRERMAIKCAAAGAVCAIELCEGFLSSTLCSESLTVGLARPAQVCEPLVRVSVQSLGDSKDWQQLRDALKQLSVLDSTVRVIEQENGELAVLTAGEVHLQKCLTDLSDMGQTNIKVSEPIVSFLETVVPSPPGTATGTHETDCTIRGGMATLKLRAVPLPTQIVKLLERSEDALRNLREGVCDTVEVFELKKALLEEGVRWLKQMKGTWFSRRSDQQLRAALCKHPLRLVVAMYRCIVQTNGQALGKVHAVLSQRRAKVINEDMNQASGLFVVEAFMPIIESFSFCEQLRKRTSGLASGQLEFSHWEVLDEDPFWEPTTEDEVELYGVKGDSINRARSYMDALRKRKGLLTDELIVVNAEKQRNLKRNK</sequence>
<dbReference type="PROSITE" id="PS51722">
    <property type="entry name" value="G_TR_2"/>
    <property type="match status" value="1"/>
</dbReference>
<proteinExistence type="predicted"/>
<protein>
    <recommendedName>
        <fullName evidence="5">Elongation factor-like 1</fullName>
    </recommendedName>
</protein>
<keyword evidence="4" id="KW-0342">GTP-binding</keyword>
<dbReference type="Gene3D" id="3.40.50.300">
    <property type="entry name" value="P-loop containing nucleotide triphosphate hydrolases"/>
    <property type="match status" value="1"/>
</dbReference>
<evidence type="ECO:0000313" key="7">
    <source>
        <dbReference type="Proteomes" id="UP000036681"/>
    </source>
</evidence>
<dbReference type="Pfam" id="PF25118">
    <property type="entry name" value="EFL1"/>
    <property type="match status" value="1"/>
</dbReference>
<dbReference type="FunFam" id="3.30.70.240:FF:000006">
    <property type="entry name" value="Elongation factor like GTPase 1"/>
    <property type="match status" value="1"/>
</dbReference>
<dbReference type="InterPro" id="IPR009000">
    <property type="entry name" value="Transl_B-barrel_sf"/>
</dbReference>
<keyword evidence="2" id="KW-0547">Nucleotide-binding</keyword>
<dbReference type="WBParaSite" id="ALUE_0000497501-mRNA-1">
    <property type="protein sequence ID" value="ALUE_0000497501-mRNA-1"/>
    <property type="gene ID" value="ALUE_0000497501"/>
</dbReference>
<dbReference type="FunFam" id="3.30.70.870:FF:000002">
    <property type="entry name" value="Translation elongation factor 2"/>
    <property type="match status" value="1"/>
</dbReference>
<reference evidence="8" key="1">
    <citation type="submission" date="2023-03" db="UniProtKB">
        <authorList>
            <consortium name="WormBaseParasite"/>
        </authorList>
    </citation>
    <scope>IDENTIFICATION</scope>
</reference>
<dbReference type="CDD" id="cd04096">
    <property type="entry name" value="eEF2_snRNP_like_C"/>
    <property type="match status" value="1"/>
</dbReference>
<dbReference type="Pfam" id="PF00679">
    <property type="entry name" value="EFG_C"/>
    <property type="match status" value="1"/>
</dbReference>
<dbReference type="SUPFAM" id="SSF52540">
    <property type="entry name" value="P-loop containing nucleoside triphosphate hydrolases"/>
    <property type="match status" value="1"/>
</dbReference>
<name>A0A9J2P535_ASCLU</name>
<dbReference type="Pfam" id="PF00009">
    <property type="entry name" value="GTP_EFTU"/>
    <property type="match status" value="1"/>
</dbReference>
<dbReference type="Gene3D" id="3.30.70.240">
    <property type="match status" value="1"/>
</dbReference>
<dbReference type="GO" id="GO:0005525">
    <property type="term" value="F:GTP binding"/>
    <property type="evidence" value="ECO:0007669"/>
    <property type="project" value="UniProtKB-KW"/>
</dbReference>
<dbReference type="SMART" id="SM00838">
    <property type="entry name" value="EFG_C"/>
    <property type="match status" value="1"/>
</dbReference>
<evidence type="ECO:0000256" key="5">
    <source>
        <dbReference type="ARBA" id="ARBA00081809"/>
    </source>
</evidence>
<evidence type="ECO:0000256" key="1">
    <source>
        <dbReference type="ARBA" id="ARBA00022517"/>
    </source>
</evidence>
<dbReference type="Proteomes" id="UP000036681">
    <property type="component" value="Unplaced"/>
</dbReference>
<dbReference type="InterPro" id="IPR000795">
    <property type="entry name" value="T_Tr_GTP-bd_dom"/>
</dbReference>
<dbReference type="GO" id="GO:0003924">
    <property type="term" value="F:GTPase activity"/>
    <property type="evidence" value="ECO:0007669"/>
    <property type="project" value="InterPro"/>
</dbReference>
<evidence type="ECO:0000256" key="3">
    <source>
        <dbReference type="ARBA" id="ARBA00022801"/>
    </source>
</evidence>
<feature type="domain" description="Tr-type G" evidence="6">
    <location>
        <begin position="1"/>
        <end position="193"/>
    </location>
</feature>
<dbReference type="GO" id="GO:0042256">
    <property type="term" value="P:cytosolic ribosome assembly"/>
    <property type="evidence" value="ECO:0007669"/>
    <property type="project" value="TreeGrafter"/>
</dbReference>
<dbReference type="Gene3D" id="3.30.70.870">
    <property type="entry name" value="Elongation Factor G (Translational Gtpase), domain 3"/>
    <property type="match status" value="1"/>
</dbReference>
<keyword evidence="1" id="KW-0690">Ribosome biogenesis</keyword>
<evidence type="ECO:0000259" key="6">
    <source>
        <dbReference type="PROSITE" id="PS51722"/>
    </source>
</evidence>
<keyword evidence="3" id="KW-0378">Hydrolase</keyword>
<evidence type="ECO:0000313" key="8">
    <source>
        <dbReference type="WBParaSite" id="ALUE_0000497501-mRNA-1"/>
    </source>
</evidence>
<dbReference type="GO" id="GO:0043022">
    <property type="term" value="F:ribosome binding"/>
    <property type="evidence" value="ECO:0007669"/>
    <property type="project" value="TreeGrafter"/>
</dbReference>
<organism evidence="7 8">
    <name type="scientific">Ascaris lumbricoides</name>
    <name type="common">Giant roundworm</name>
    <dbReference type="NCBI Taxonomy" id="6252"/>
    <lineage>
        <taxon>Eukaryota</taxon>
        <taxon>Metazoa</taxon>
        <taxon>Ecdysozoa</taxon>
        <taxon>Nematoda</taxon>
        <taxon>Chromadorea</taxon>
        <taxon>Rhabditida</taxon>
        <taxon>Spirurina</taxon>
        <taxon>Ascaridomorpha</taxon>
        <taxon>Ascaridoidea</taxon>
        <taxon>Ascarididae</taxon>
        <taxon>Ascaris</taxon>
    </lineage>
</organism>
<dbReference type="Gene3D" id="2.40.30.10">
    <property type="entry name" value="Translation factors"/>
    <property type="match status" value="1"/>
</dbReference>
<dbReference type="GO" id="GO:1990904">
    <property type="term" value="C:ribonucleoprotein complex"/>
    <property type="evidence" value="ECO:0007669"/>
    <property type="project" value="TreeGrafter"/>
</dbReference>
<evidence type="ECO:0000256" key="4">
    <source>
        <dbReference type="ARBA" id="ARBA00023134"/>
    </source>
</evidence>
<dbReference type="PANTHER" id="PTHR42908">
    <property type="entry name" value="TRANSLATION ELONGATION FACTOR-RELATED"/>
    <property type="match status" value="1"/>
</dbReference>
<dbReference type="SUPFAM" id="SSF54980">
    <property type="entry name" value="EF-G C-terminal domain-like"/>
    <property type="match status" value="2"/>
</dbReference>
<dbReference type="InterPro" id="IPR035647">
    <property type="entry name" value="EFG_III/V"/>
</dbReference>
<dbReference type="SUPFAM" id="SSF50447">
    <property type="entry name" value="Translation proteins"/>
    <property type="match status" value="1"/>
</dbReference>
<dbReference type="AlphaFoldDB" id="A0A9J2P535"/>
<dbReference type="PANTHER" id="PTHR42908:SF3">
    <property type="entry name" value="ELONGATION FACTOR-LIKE GTPASE 1"/>
    <property type="match status" value="1"/>
</dbReference>
<evidence type="ECO:0000256" key="2">
    <source>
        <dbReference type="ARBA" id="ARBA00022741"/>
    </source>
</evidence>
<accession>A0A9J2P535</accession>
<keyword evidence="7" id="KW-1185">Reference proteome</keyword>
<dbReference type="InterPro" id="IPR027417">
    <property type="entry name" value="P-loop_NTPase"/>
</dbReference>